<evidence type="ECO:0000313" key="2">
    <source>
        <dbReference type="Proteomes" id="UP001220962"/>
    </source>
</evidence>
<sequence length="264" mass="30862">MVVEPDILVRANHLDSLIKSIEVRCTHEDWEEVITLSQDLLHAAERVHFDIVHRNCPTNVYDKHIIYYFAYSHLMTSISYQKLKQYSESIKYISLYSDLRWLRDGTKAGEAVIEEFKSFAAVHLLTLEILRGNVSKLSEYETYLENHSGDAVLIGLSTLLESAIEHGYCIDRQLLRFKQNINSYNYYAERKMASHYLSYQYLLAQYEQLNDQHSEALCTAVYTLWAADRLNNDNYFKKAIHLFESLRKNASVSQLTACFNQPFY</sequence>
<evidence type="ECO:0008006" key="3">
    <source>
        <dbReference type="Google" id="ProtNLM"/>
    </source>
</evidence>
<gene>
    <name evidence="1" type="ORF">PUW23_16640</name>
</gene>
<dbReference type="AlphaFoldDB" id="A0AAX3MWE9"/>
<dbReference type="EMBL" id="CP118101">
    <property type="protein sequence ID" value="WDH81154.1"/>
    <property type="molecule type" value="Genomic_DNA"/>
</dbReference>
<proteinExistence type="predicted"/>
<dbReference type="RefSeq" id="WP_274358829.1">
    <property type="nucleotide sequence ID" value="NZ_CP118101.1"/>
</dbReference>
<reference evidence="1" key="1">
    <citation type="submission" date="2023-02" db="EMBL/GenBank/DDBJ databases">
        <title>Pathogen: clinical or host-associated sample.</title>
        <authorList>
            <person name="Hergert J."/>
            <person name="Casey R."/>
            <person name="Wagner J."/>
            <person name="Young E.L."/>
            <person name="Oakeson K.F."/>
        </authorList>
    </citation>
    <scope>NUCLEOTIDE SEQUENCE</scope>
    <source>
        <strain evidence="1">2022CK-00830</strain>
    </source>
</reference>
<accession>A0AAX3MWE9</accession>
<organism evidence="1 2">
    <name type="scientific">Paenibacillus urinalis</name>
    <dbReference type="NCBI Taxonomy" id="521520"/>
    <lineage>
        <taxon>Bacteria</taxon>
        <taxon>Bacillati</taxon>
        <taxon>Bacillota</taxon>
        <taxon>Bacilli</taxon>
        <taxon>Bacillales</taxon>
        <taxon>Paenibacillaceae</taxon>
        <taxon>Paenibacillus</taxon>
    </lineage>
</organism>
<dbReference type="Proteomes" id="UP001220962">
    <property type="component" value="Chromosome"/>
</dbReference>
<name>A0AAX3MWE9_9BACL</name>
<evidence type="ECO:0000313" key="1">
    <source>
        <dbReference type="EMBL" id="WDH81154.1"/>
    </source>
</evidence>
<protein>
    <recommendedName>
        <fullName evidence="3">DNA-binding protein</fullName>
    </recommendedName>
</protein>